<organism evidence="9 10">
    <name type="scientific">Mycena venus</name>
    <dbReference type="NCBI Taxonomy" id="2733690"/>
    <lineage>
        <taxon>Eukaryota</taxon>
        <taxon>Fungi</taxon>
        <taxon>Dikarya</taxon>
        <taxon>Basidiomycota</taxon>
        <taxon>Agaricomycotina</taxon>
        <taxon>Agaricomycetes</taxon>
        <taxon>Agaricomycetidae</taxon>
        <taxon>Agaricales</taxon>
        <taxon>Marasmiineae</taxon>
        <taxon>Mycenaceae</taxon>
        <taxon>Mycena</taxon>
    </lineage>
</organism>
<gene>
    <name evidence="9" type="ORF">MVEN_01553700</name>
</gene>
<feature type="domain" description="DUF3645" evidence="8">
    <location>
        <begin position="268"/>
        <end position="299"/>
    </location>
</feature>
<dbReference type="GO" id="GO:0004843">
    <property type="term" value="F:cysteine-type deubiquitinase activity"/>
    <property type="evidence" value="ECO:0007669"/>
    <property type="project" value="UniProtKB-EC"/>
</dbReference>
<dbReference type="GO" id="GO:0006508">
    <property type="term" value="P:proteolysis"/>
    <property type="evidence" value="ECO:0007669"/>
    <property type="project" value="UniProtKB-KW"/>
</dbReference>
<evidence type="ECO:0000259" key="8">
    <source>
        <dbReference type="Pfam" id="PF12359"/>
    </source>
</evidence>
<comment type="catalytic activity">
    <reaction evidence="1">
        <text>Thiol-dependent hydrolysis of ester, thioester, amide, peptide and isopeptide bonds formed by the C-terminal Gly of ubiquitin (a 76-residue protein attached to proteins as an intracellular targeting signal).</text>
        <dbReference type="EC" id="3.4.19.12"/>
    </reaction>
</comment>
<keyword evidence="3" id="KW-0645">Protease</keyword>
<dbReference type="Pfam" id="PF12359">
    <property type="entry name" value="DUF3645"/>
    <property type="match status" value="1"/>
</dbReference>
<dbReference type="EC" id="3.4.19.12" evidence="2"/>
<protein>
    <recommendedName>
        <fullName evidence="2">ubiquitinyl hydrolase 1</fullName>
        <ecNumber evidence="2">3.4.19.12</ecNumber>
    </recommendedName>
</protein>
<evidence type="ECO:0000259" key="7">
    <source>
        <dbReference type="Pfam" id="PF12340"/>
    </source>
</evidence>
<keyword evidence="5" id="KW-0378">Hydrolase</keyword>
<evidence type="ECO:0000313" key="10">
    <source>
        <dbReference type="Proteomes" id="UP000620124"/>
    </source>
</evidence>
<dbReference type="OrthoDB" id="3182339at2759"/>
<evidence type="ECO:0000313" key="9">
    <source>
        <dbReference type="EMBL" id="KAF7345358.1"/>
    </source>
</evidence>
<dbReference type="EMBL" id="JACAZI010000013">
    <property type="protein sequence ID" value="KAF7345358.1"/>
    <property type="molecule type" value="Genomic_DNA"/>
</dbReference>
<comment type="caution">
    <text evidence="9">The sequence shown here is derived from an EMBL/GenBank/DDBJ whole genome shotgun (WGS) entry which is preliminary data.</text>
</comment>
<dbReference type="InterPro" id="IPR022099">
    <property type="entry name" value="DUF3638"/>
</dbReference>
<dbReference type="PANTHER" id="PTHR13367:SF33">
    <property type="entry name" value="P-LOOP CONTAINING NUCLEOSIDE TRIPHOSPHATE HYDROLASE PROTEIN"/>
    <property type="match status" value="1"/>
</dbReference>
<reference evidence="9" key="1">
    <citation type="submission" date="2020-05" db="EMBL/GenBank/DDBJ databases">
        <title>Mycena genomes resolve the evolution of fungal bioluminescence.</title>
        <authorList>
            <person name="Tsai I.J."/>
        </authorList>
    </citation>
    <scope>NUCLEOTIDE SEQUENCE</scope>
    <source>
        <strain evidence="9">CCC161011</strain>
    </source>
</reference>
<evidence type="ECO:0000256" key="3">
    <source>
        <dbReference type="ARBA" id="ARBA00022670"/>
    </source>
</evidence>
<name>A0A8H7CS17_9AGAR</name>
<dbReference type="InterPro" id="IPR051346">
    <property type="entry name" value="OTU_Deubiquitinase"/>
</dbReference>
<feature type="domain" description="DUF3638" evidence="7">
    <location>
        <begin position="1"/>
        <end position="82"/>
    </location>
</feature>
<dbReference type="PANTHER" id="PTHR13367">
    <property type="entry name" value="UBIQUITIN THIOESTERASE"/>
    <property type="match status" value="1"/>
</dbReference>
<accession>A0A8H7CS17</accession>
<evidence type="ECO:0000256" key="4">
    <source>
        <dbReference type="ARBA" id="ARBA00022786"/>
    </source>
</evidence>
<evidence type="ECO:0000256" key="5">
    <source>
        <dbReference type="ARBA" id="ARBA00022801"/>
    </source>
</evidence>
<keyword evidence="4" id="KW-0833">Ubl conjugation pathway</keyword>
<sequence>MGEGKSSVIVPIISSALADGQQLVRVIVLKPLAAQMFVLLKQRVCGLVNRRLFYLPFSRDVSLDSAKIQQIFALFRECAQKTSEETRMLREAQNWLDSAARDILDESDEVLNVRYQLIYTIGASSPPDGRPWRWQMTQAVFSLLEKVAQAVPDGLEIGLVAKPCQFPMTRIITPEGGQDLLGSIVRKIVAEDGLQEWISFRNYSEAQKAIVSRFLQQVTVSSEEDEVLREISGDRFGHLLLLRGLFAHGILDLSLRGKRWRVDYGLDVRRTMLAVPYRAKDAPAARAEFGHPDMIIVLTCLSYYYGGLTDPQLNASFKLLLNSDNPEAQYQYWVKGINNLPPDLANLRGLNLDDFEQKTRDVFPLLRYNKAVIDFYLSECVFPKEAREFKHKLTTNAWDLARTRARLTTGFSGTNDNKYLLPLSIEQRDQDSQRHTNAQVLEYVLQKENRTVICTHSEDALGLLRRVVEQKPPVMVLLDVGAQVLELQNEQPFASSLYKKQLGKTLVYLDEAHTRGTDFKFPEGSRAVVTLGPRLTKDKLVQGCMRMRKLGKNHSVLFFASAEIRSKITAATGVRPDQIDSKHVLLWTIRETCAQIQDNGSLWANQGLNFDARHTALQEYDASDRSYTSAVEALLERESRTLEELYGVALRSESQGVEPTSQLQRDIQRRCQELKITPSDSALSEEQERELAHEKEAEREVERIAGAQACEHYDRDLELFIRTGTIGPHNSFISLEDCLARTSYISLLPQGDDLPQQSTACNPGFPRYH</sequence>
<evidence type="ECO:0000256" key="2">
    <source>
        <dbReference type="ARBA" id="ARBA00012759"/>
    </source>
</evidence>
<keyword evidence="6" id="KW-0788">Thiol protease</keyword>
<dbReference type="Pfam" id="PF12340">
    <property type="entry name" value="DUF3638"/>
    <property type="match status" value="1"/>
</dbReference>
<proteinExistence type="predicted"/>
<evidence type="ECO:0000256" key="6">
    <source>
        <dbReference type="ARBA" id="ARBA00022807"/>
    </source>
</evidence>
<dbReference type="Proteomes" id="UP000620124">
    <property type="component" value="Unassembled WGS sequence"/>
</dbReference>
<dbReference type="AlphaFoldDB" id="A0A8H7CS17"/>
<dbReference type="InterPro" id="IPR022105">
    <property type="entry name" value="DUF3645"/>
</dbReference>
<keyword evidence="10" id="KW-1185">Reference proteome</keyword>
<evidence type="ECO:0000256" key="1">
    <source>
        <dbReference type="ARBA" id="ARBA00000707"/>
    </source>
</evidence>